<gene>
    <name evidence="2" type="ORF">ACOC_LOCUS4520</name>
</gene>
<keyword evidence="1" id="KW-1133">Transmembrane helix</keyword>
<reference evidence="2 3" key="2">
    <citation type="submission" date="2018-11" db="EMBL/GenBank/DDBJ databases">
        <authorList>
            <consortium name="Pathogen Informatics"/>
        </authorList>
    </citation>
    <scope>NUCLEOTIDE SEQUENCE [LARGE SCALE GENOMIC DNA]</scope>
    <source>
        <strain evidence="2 3">Costa Rica</strain>
    </source>
</reference>
<evidence type="ECO:0000313" key="3">
    <source>
        <dbReference type="Proteomes" id="UP000267027"/>
    </source>
</evidence>
<keyword evidence="1" id="KW-0472">Membrane</keyword>
<reference evidence="4" key="1">
    <citation type="submission" date="2017-02" db="UniProtKB">
        <authorList>
            <consortium name="WormBaseParasite"/>
        </authorList>
    </citation>
    <scope>IDENTIFICATION</scope>
</reference>
<proteinExistence type="predicted"/>
<dbReference type="AlphaFoldDB" id="A0A0R3PJA5"/>
<keyword evidence="1" id="KW-0812">Transmembrane</keyword>
<dbReference type="Proteomes" id="UP000267027">
    <property type="component" value="Unassembled WGS sequence"/>
</dbReference>
<evidence type="ECO:0000313" key="4">
    <source>
        <dbReference type="WBParaSite" id="ACOC_0000451901-mRNA-1"/>
    </source>
</evidence>
<name>A0A0R3PJA5_ANGCS</name>
<keyword evidence="3" id="KW-1185">Reference proteome</keyword>
<dbReference type="OrthoDB" id="46159at2759"/>
<organism evidence="4">
    <name type="scientific">Angiostrongylus costaricensis</name>
    <name type="common">Nematode worm</name>
    <dbReference type="NCBI Taxonomy" id="334426"/>
    <lineage>
        <taxon>Eukaryota</taxon>
        <taxon>Metazoa</taxon>
        <taxon>Ecdysozoa</taxon>
        <taxon>Nematoda</taxon>
        <taxon>Chromadorea</taxon>
        <taxon>Rhabditida</taxon>
        <taxon>Rhabditina</taxon>
        <taxon>Rhabditomorpha</taxon>
        <taxon>Strongyloidea</taxon>
        <taxon>Metastrongylidae</taxon>
        <taxon>Angiostrongylus</taxon>
    </lineage>
</organism>
<dbReference type="STRING" id="334426.A0A0R3PJA5"/>
<feature type="transmembrane region" description="Helical" evidence="1">
    <location>
        <begin position="84"/>
        <end position="102"/>
    </location>
</feature>
<evidence type="ECO:0000313" key="2">
    <source>
        <dbReference type="EMBL" id="VDM56105.1"/>
    </source>
</evidence>
<protein>
    <submittedName>
        <fullName evidence="2 4">Uncharacterized protein</fullName>
    </submittedName>
</protein>
<feature type="transmembrane region" description="Helical" evidence="1">
    <location>
        <begin position="108"/>
        <end position="128"/>
    </location>
</feature>
<dbReference type="EMBL" id="UYYA01003818">
    <property type="protein sequence ID" value="VDM56105.1"/>
    <property type="molecule type" value="Genomic_DNA"/>
</dbReference>
<sequence>MSSFWLSLLLERNSFDPRVRLELGQQLLNELSNNQRLPSDSKALNDYCDVLFQWLSGSNFKVGEIRTATIFSFGWLYLVNVRRMLLFLPAILFLFYLHIHAVPIPPTILAISVHPMLFFFFLLCKLVVFMSSVNGMRCGCYWTLPVDNAAPLSILLWMVTISKPSQITRVIRIFGPYSKTEPGLELASQRFAASSWLEGAPGCRTAMYSGEFMLWQGLPS</sequence>
<evidence type="ECO:0000256" key="1">
    <source>
        <dbReference type="SAM" id="Phobius"/>
    </source>
</evidence>
<accession>A0A0R3PJA5</accession>
<dbReference type="WBParaSite" id="ACOC_0000451901-mRNA-1">
    <property type="protein sequence ID" value="ACOC_0000451901-mRNA-1"/>
    <property type="gene ID" value="ACOC_0000451901"/>
</dbReference>